<feature type="region of interest" description="Disordered" evidence="7">
    <location>
        <begin position="223"/>
        <end position="417"/>
    </location>
</feature>
<feature type="region of interest" description="Disordered" evidence="7">
    <location>
        <begin position="184"/>
        <end position="207"/>
    </location>
</feature>
<evidence type="ECO:0000313" key="9">
    <source>
        <dbReference type="EMBL" id="KAG2448298.1"/>
    </source>
</evidence>
<name>A0A836B5V4_9CHLO</name>
<organism evidence="9 10">
    <name type="scientific">Chlamydomonas schloesseri</name>
    <dbReference type="NCBI Taxonomy" id="2026947"/>
    <lineage>
        <taxon>Eukaryota</taxon>
        <taxon>Viridiplantae</taxon>
        <taxon>Chlorophyta</taxon>
        <taxon>core chlorophytes</taxon>
        <taxon>Chlorophyceae</taxon>
        <taxon>CS clade</taxon>
        <taxon>Chlamydomonadales</taxon>
        <taxon>Chlamydomonadaceae</taxon>
        <taxon>Chlamydomonas</taxon>
    </lineage>
</organism>
<evidence type="ECO:0000256" key="6">
    <source>
        <dbReference type="ARBA" id="ARBA00023242"/>
    </source>
</evidence>
<gene>
    <name evidence="9" type="ORF">HYH02_006882</name>
</gene>
<dbReference type="InterPro" id="IPR044607">
    <property type="entry name" value="RKD-like"/>
</dbReference>
<dbReference type="OrthoDB" id="6270329at2759"/>
<dbReference type="Proteomes" id="UP000613740">
    <property type="component" value="Unassembled WGS sequence"/>
</dbReference>
<feature type="compositionally biased region" description="Polar residues" evidence="7">
    <location>
        <begin position="570"/>
        <end position="579"/>
    </location>
</feature>
<dbReference type="PANTHER" id="PTHR46373">
    <property type="entry name" value="PROTEIN RKD4"/>
    <property type="match status" value="1"/>
</dbReference>
<reference evidence="9" key="1">
    <citation type="journal article" date="2020" name="bioRxiv">
        <title>Comparative genomics of Chlamydomonas.</title>
        <authorList>
            <person name="Craig R.J."/>
            <person name="Hasan A.R."/>
            <person name="Ness R.W."/>
            <person name="Keightley P.D."/>
        </authorList>
    </citation>
    <scope>NUCLEOTIDE SEQUENCE</scope>
    <source>
        <strain evidence="9">CCAP 11/173</strain>
    </source>
</reference>
<protein>
    <recommendedName>
        <fullName evidence="8">RWP-RK domain-containing protein</fullName>
    </recommendedName>
</protein>
<keyword evidence="5" id="KW-0804">Transcription</keyword>
<proteinExistence type="predicted"/>
<feature type="region of interest" description="Disordered" evidence="7">
    <location>
        <begin position="71"/>
        <end position="101"/>
    </location>
</feature>
<evidence type="ECO:0000256" key="5">
    <source>
        <dbReference type="ARBA" id="ARBA00023163"/>
    </source>
</evidence>
<keyword evidence="10" id="KW-1185">Reference proteome</keyword>
<dbReference type="AlphaFoldDB" id="A0A836B5V4"/>
<sequence length="764" mass="76560">MESAPSVAPTGKLVSPFAAPQLPPLPGQSSVGDCDATETAAATSMQSFGGFKSAFAAAAAAAHWEPGCSFTTGRRSARTSARKGSGTASLQRALTSEGHSLSRRGSGFITAAAALAIGSGAPAAGNAATHSGVERMERGRSGTMGAWGSAGTKPESAASADLRRLAQLAEAAALLEGFSAGHVQGDTGDAMETGGGPPTCSPTLRHRAGSLSNAGLALASGAAASATGSGGSGSGGGGGSSSGRHQQPQQQPQLTGNTLGLGTALGGGDASLRSATSLPQSQPAPGSRSRAGRAARDGSPDSGDDNCNGAAGLSRGRSGELDSWRGAGRGSGGHGRGDDHGTDADDGGEGDDLLADEDEEDSAGGDSSGRSLTDRYRAALKASAQQRGRGSGSGGRGSGGSARAGSPDDSDKLGRAGSMRNGVCARIASITKERLQQVYHLNIEEAARELGIGMTKLKEHCRTLGIPRWPSRKLKSMDKLIESLNERAAVEPATKEVINDILAEIESFKRAIYENPCLEVEEDIKRLRQSNFKKEYQQRQVEQRMRGSEPRSERERGGASSLGRAESGSLPATSSQHQQPEARPGSGSAALVLRGVRGPGTMESSASVPLPEAAGSGGVGSPSAGVAALALAAQAQASDVPSNLARAASLAAAAGLLPPVLPASSILDASVQIAAALAQQAPPPTQLPGLLPPAQLQQLLLAQAQAQALSSPGLAALLPAGVLPLSQLTDKAQPLAAPALGDESNIDAAPATAVVGAKVEVKQE</sequence>
<dbReference type="PANTHER" id="PTHR46373:SF2">
    <property type="entry name" value="RWP-RK DOMAIN-CONTAINING PROTEIN"/>
    <property type="match status" value="1"/>
</dbReference>
<feature type="compositionally biased region" description="Low complexity" evidence="7">
    <location>
        <begin position="242"/>
        <end position="262"/>
    </location>
</feature>
<evidence type="ECO:0000256" key="7">
    <source>
        <dbReference type="SAM" id="MobiDB-lite"/>
    </source>
</evidence>
<dbReference type="EMBL" id="JAEHOD010000018">
    <property type="protein sequence ID" value="KAG2448298.1"/>
    <property type="molecule type" value="Genomic_DNA"/>
</dbReference>
<dbReference type="PROSITE" id="PS51519">
    <property type="entry name" value="RWP_RK"/>
    <property type="match status" value="1"/>
</dbReference>
<feature type="compositionally biased region" description="Acidic residues" evidence="7">
    <location>
        <begin position="344"/>
        <end position="363"/>
    </location>
</feature>
<accession>A0A836B5V4</accession>
<keyword evidence="2" id="KW-0805">Transcription regulation</keyword>
<dbReference type="InterPro" id="IPR003035">
    <property type="entry name" value="RWP-RK_dom"/>
</dbReference>
<keyword evidence="4" id="KW-0238">DNA-binding</keyword>
<feature type="region of interest" description="Disordered" evidence="7">
    <location>
        <begin position="535"/>
        <end position="621"/>
    </location>
</feature>
<evidence type="ECO:0000256" key="1">
    <source>
        <dbReference type="ARBA" id="ARBA00004049"/>
    </source>
</evidence>
<feature type="compositionally biased region" description="Gly residues" evidence="7">
    <location>
        <begin position="228"/>
        <end position="241"/>
    </location>
</feature>
<keyword evidence="3" id="KW-0175">Coiled coil</keyword>
<evidence type="ECO:0000313" key="10">
    <source>
        <dbReference type="Proteomes" id="UP000613740"/>
    </source>
</evidence>
<feature type="domain" description="RWP-RK" evidence="8">
    <location>
        <begin position="409"/>
        <end position="497"/>
    </location>
</feature>
<comment type="caution">
    <text evidence="9">The sequence shown here is derived from an EMBL/GenBank/DDBJ whole genome shotgun (WGS) entry which is preliminary data.</text>
</comment>
<evidence type="ECO:0000259" key="8">
    <source>
        <dbReference type="PROSITE" id="PS51519"/>
    </source>
</evidence>
<feature type="compositionally biased region" description="Gly residues" evidence="7">
    <location>
        <begin position="389"/>
        <end position="402"/>
    </location>
</feature>
<comment type="function">
    <text evidence="1">Putative transcription factor.</text>
</comment>
<evidence type="ECO:0000256" key="3">
    <source>
        <dbReference type="ARBA" id="ARBA00023054"/>
    </source>
</evidence>
<dbReference type="Pfam" id="PF02042">
    <property type="entry name" value="RWP-RK"/>
    <property type="match status" value="1"/>
</dbReference>
<dbReference type="GO" id="GO:0003677">
    <property type="term" value="F:DNA binding"/>
    <property type="evidence" value="ECO:0007669"/>
    <property type="project" value="UniProtKB-KW"/>
</dbReference>
<evidence type="ECO:0000256" key="2">
    <source>
        <dbReference type="ARBA" id="ARBA00023015"/>
    </source>
</evidence>
<feature type="region of interest" description="Disordered" evidence="7">
    <location>
        <begin position="123"/>
        <end position="155"/>
    </location>
</feature>
<keyword evidence="6" id="KW-0539">Nucleus</keyword>
<evidence type="ECO:0000256" key="4">
    <source>
        <dbReference type="ARBA" id="ARBA00023125"/>
    </source>
</evidence>
<dbReference type="GO" id="GO:0003700">
    <property type="term" value="F:DNA-binding transcription factor activity"/>
    <property type="evidence" value="ECO:0007669"/>
    <property type="project" value="InterPro"/>
</dbReference>
<feature type="compositionally biased region" description="Basic and acidic residues" evidence="7">
    <location>
        <begin position="535"/>
        <end position="557"/>
    </location>
</feature>
<feature type="region of interest" description="Disordered" evidence="7">
    <location>
        <begin position="1"/>
        <end position="32"/>
    </location>
</feature>
<feature type="compositionally biased region" description="Polar residues" evidence="7">
    <location>
        <begin position="87"/>
        <end position="99"/>
    </location>
</feature>